<keyword evidence="1" id="KW-0812">Transmembrane</keyword>
<keyword evidence="1" id="KW-0472">Membrane</keyword>
<organism evidence="2 3">
    <name type="scientific">Leifsonia stereocauli</name>
    <dbReference type="NCBI Taxonomy" id="3134136"/>
    <lineage>
        <taxon>Bacteria</taxon>
        <taxon>Bacillati</taxon>
        <taxon>Actinomycetota</taxon>
        <taxon>Actinomycetes</taxon>
        <taxon>Micrococcales</taxon>
        <taxon>Microbacteriaceae</taxon>
        <taxon>Leifsonia</taxon>
    </lineage>
</organism>
<dbReference type="Proteomes" id="UP001425155">
    <property type="component" value="Unassembled WGS sequence"/>
</dbReference>
<dbReference type="EMBL" id="JBCLVG010000002">
    <property type="protein sequence ID" value="MEN1946744.1"/>
    <property type="molecule type" value="Genomic_DNA"/>
</dbReference>
<reference evidence="2 3" key="1">
    <citation type="submission" date="2024-03" db="EMBL/GenBank/DDBJ databases">
        <title>YIM 134122 draft genome.</title>
        <authorList>
            <person name="Zuo S."/>
            <person name="Xiong L."/>
        </authorList>
    </citation>
    <scope>NUCLEOTIDE SEQUENCE [LARGE SCALE GENOMIC DNA]</scope>
    <source>
        <strain evidence="2 3">YIM 134122</strain>
    </source>
</reference>
<evidence type="ECO:0000256" key="1">
    <source>
        <dbReference type="SAM" id="Phobius"/>
    </source>
</evidence>
<accession>A0ABU9W787</accession>
<comment type="caution">
    <text evidence="2">The sequence shown here is derived from an EMBL/GenBank/DDBJ whole genome shotgun (WGS) entry which is preliminary data.</text>
</comment>
<feature type="transmembrane region" description="Helical" evidence="1">
    <location>
        <begin position="62"/>
        <end position="81"/>
    </location>
</feature>
<evidence type="ECO:0000313" key="3">
    <source>
        <dbReference type="Proteomes" id="UP001425155"/>
    </source>
</evidence>
<protein>
    <submittedName>
        <fullName evidence="2">Phage holin family protein</fullName>
    </submittedName>
</protein>
<gene>
    <name evidence="2" type="ORF">WJX64_09310</name>
</gene>
<sequence>MVRILIRAAIFLGSAALGLLVASLIIPEFHLHTAGFFVAIVVFALVQAGLEWLVRKLTTRQAPVIAGIAGLLSTFIALLVASLFTDGLSFDGVFAWILATVIVWVITALATWLLLKYVLPAPEARAASR</sequence>
<name>A0ABU9W787_9MICO</name>
<keyword evidence="3" id="KW-1185">Reference proteome</keyword>
<feature type="transmembrane region" description="Helical" evidence="1">
    <location>
        <begin position="93"/>
        <end position="115"/>
    </location>
</feature>
<evidence type="ECO:0000313" key="2">
    <source>
        <dbReference type="EMBL" id="MEN1946744.1"/>
    </source>
</evidence>
<dbReference type="RefSeq" id="WP_342113327.1">
    <property type="nucleotide sequence ID" value="NZ_JBCAUN010000002.1"/>
</dbReference>
<proteinExistence type="predicted"/>
<feature type="transmembrane region" description="Helical" evidence="1">
    <location>
        <begin position="33"/>
        <end position="50"/>
    </location>
</feature>
<keyword evidence="1" id="KW-1133">Transmembrane helix</keyword>